<evidence type="ECO:0000313" key="2">
    <source>
        <dbReference type="Proteomes" id="UP001322219"/>
    </source>
</evidence>
<organism evidence="1 2">
    <name type="scientific">Staphylococcus phage MVC_VPHSA1</name>
    <dbReference type="NCBI Taxonomy" id="3088876"/>
    <lineage>
        <taxon>Viruses</taxon>
        <taxon>Duplodnaviria</taxon>
        <taxon>Heunggongvirae</taxon>
        <taxon>Uroviricota</taxon>
        <taxon>Caudoviricetes</taxon>
        <taxon>Ehrlichviridae</taxon>
        <taxon>Chennaivirus</taxon>
        <taxon>Chennaivirus MVCVPHSA1</taxon>
    </lineage>
</organism>
<dbReference type="EMBL" id="OR670591">
    <property type="protein sequence ID" value="WPF64931.1"/>
    <property type="molecule type" value="Genomic_DNA"/>
</dbReference>
<keyword evidence="2" id="KW-1185">Reference proteome</keyword>
<dbReference type="Proteomes" id="UP001322219">
    <property type="component" value="Segment"/>
</dbReference>
<gene>
    <name evidence="1" type="ORF">FBHYGVHD_CDS0084</name>
</gene>
<evidence type="ECO:0000313" key="1">
    <source>
        <dbReference type="EMBL" id="WPF64931.1"/>
    </source>
</evidence>
<sequence length="41" mass="4836">MLSWKSHRVYTRCSHVAPQPHFRGCSIDVTITYSNITLWRS</sequence>
<reference evidence="1 2" key="1">
    <citation type="submission" date="2023-10" db="EMBL/GenBank/DDBJ databases">
        <title>Genome Sequence of the Siphoviridae Staphylococcus aureus Phage MVC_VPHSA1.</title>
        <authorList>
            <person name="Deepak S.J."/>
            <person name="Porteen K."/>
            <person name="Wilfred R."/>
            <person name="Anbazhagan S."/>
            <person name="Elango A."/>
            <person name="Senthil Kumar T."/>
            <person name="Narendra B."/>
            <person name="Sureshkannan S."/>
            <person name="Nithya Quintoil M."/>
            <person name="Charley C.A."/>
            <person name="Teresa S."/>
            <person name="Raghavendra A.G."/>
        </authorList>
    </citation>
    <scope>NUCLEOTIDE SEQUENCE [LARGE SCALE GENOMIC DNA]</scope>
</reference>
<accession>A0ABZ0QZ45</accession>
<proteinExistence type="predicted"/>
<name>A0ABZ0QZ45_9CAUD</name>
<protein>
    <submittedName>
        <fullName evidence="1">Uncharacterized protein</fullName>
    </submittedName>
</protein>